<reference evidence="3 4" key="1">
    <citation type="submission" date="2019-01" db="EMBL/GenBank/DDBJ databases">
        <title>The draft genome of Rhizobium sp. 24NR.</title>
        <authorList>
            <person name="Liu L."/>
            <person name="Liang L."/>
            <person name="Shi S."/>
            <person name="Xu L."/>
            <person name="Wang X."/>
            <person name="Li L."/>
            <person name="Zhang X."/>
        </authorList>
    </citation>
    <scope>NUCLEOTIDE SEQUENCE [LARGE SCALE GENOMIC DNA]</scope>
    <source>
        <strain evidence="3 4">24NR</strain>
    </source>
</reference>
<organism evidence="3 4">
    <name type="scientific">Neorhizobium lilium</name>
    <dbReference type="NCBI Taxonomy" id="2503024"/>
    <lineage>
        <taxon>Bacteria</taxon>
        <taxon>Pseudomonadati</taxon>
        <taxon>Pseudomonadota</taxon>
        <taxon>Alphaproteobacteria</taxon>
        <taxon>Hyphomicrobiales</taxon>
        <taxon>Rhizobiaceae</taxon>
        <taxon>Rhizobium/Agrobacterium group</taxon>
        <taxon>Neorhizobium</taxon>
    </lineage>
</organism>
<gene>
    <name evidence="3" type="ORF">EPK99_12705</name>
</gene>
<dbReference type="GO" id="GO:0043164">
    <property type="term" value="P:Gram-negative-bacterium-type cell wall biogenesis"/>
    <property type="evidence" value="ECO:0007669"/>
    <property type="project" value="TreeGrafter"/>
</dbReference>
<evidence type="ECO:0000313" key="3">
    <source>
        <dbReference type="EMBL" id="RWX76544.1"/>
    </source>
</evidence>
<dbReference type="Pfam" id="PF02698">
    <property type="entry name" value="DUF218"/>
    <property type="match status" value="1"/>
</dbReference>
<dbReference type="CDD" id="cd06259">
    <property type="entry name" value="YdcF-like"/>
    <property type="match status" value="1"/>
</dbReference>
<proteinExistence type="predicted"/>
<keyword evidence="1" id="KW-0812">Transmembrane</keyword>
<dbReference type="Gene3D" id="3.40.50.620">
    <property type="entry name" value="HUPs"/>
    <property type="match status" value="1"/>
</dbReference>
<dbReference type="InterPro" id="IPR051599">
    <property type="entry name" value="Cell_Envelope_Assoc"/>
</dbReference>
<dbReference type="RefSeq" id="WP_128443462.1">
    <property type="nucleotide sequence ID" value="NZ_SBIP01000003.1"/>
</dbReference>
<dbReference type="InterPro" id="IPR014729">
    <property type="entry name" value="Rossmann-like_a/b/a_fold"/>
</dbReference>
<dbReference type="Proteomes" id="UP000287687">
    <property type="component" value="Unassembled WGS sequence"/>
</dbReference>
<feature type="domain" description="DUF218" evidence="2">
    <location>
        <begin position="81"/>
        <end position="245"/>
    </location>
</feature>
<keyword evidence="1" id="KW-1133">Transmembrane helix</keyword>
<protein>
    <submittedName>
        <fullName evidence="3">YdcF family protein</fullName>
    </submittedName>
</protein>
<feature type="transmembrane region" description="Helical" evidence="1">
    <location>
        <begin position="39"/>
        <end position="61"/>
    </location>
</feature>
<keyword evidence="4" id="KW-1185">Reference proteome</keyword>
<dbReference type="InterPro" id="IPR003848">
    <property type="entry name" value="DUF218"/>
</dbReference>
<evidence type="ECO:0000259" key="2">
    <source>
        <dbReference type="Pfam" id="PF02698"/>
    </source>
</evidence>
<dbReference type="GO" id="GO:0005886">
    <property type="term" value="C:plasma membrane"/>
    <property type="evidence" value="ECO:0007669"/>
    <property type="project" value="TreeGrafter"/>
</dbReference>
<dbReference type="PANTHER" id="PTHR30336">
    <property type="entry name" value="INNER MEMBRANE PROTEIN, PROBABLE PERMEASE"/>
    <property type="match status" value="1"/>
</dbReference>
<accession>A0A3S3SC30</accession>
<evidence type="ECO:0000256" key="1">
    <source>
        <dbReference type="SAM" id="Phobius"/>
    </source>
</evidence>
<sequence>MFLLSKLVWLAAQPLSVAFLFAAAATIFGFVGLRKLGGLSVLISSLVLFTTLYTTAGPVALQALENRYPKPVSDPANVSCMIVLGGAFDNEVTSTRGGVEFNQAADRFIEALRLALRFPPSRVLVSGGDGSFSGVYEGEAQASERFFTAFGVSADRLVKENTSRTTFENTTNTAGLLKSQGLDHCLLITSAFHMPRSVALFRKAGIAVSPWPVDYRTRGDVGLGLDFTQPSLNAQISSTAAREWMAIIGYRLAGRIEGLGE</sequence>
<dbReference type="EMBL" id="SBIP01000003">
    <property type="protein sequence ID" value="RWX76544.1"/>
    <property type="molecule type" value="Genomic_DNA"/>
</dbReference>
<feature type="transmembrane region" description="Helical" evidence="1">
    <location>
        <begin position="7"/>
        <end position="33"/>
    </location>
</feature>
<dbReference type="OrthoDB" id="9809813at2"/>
<name>A0A3S3SC30_9HYPH</name>
<comment type="caution">
    <text evidence="3">The sequence shown here is derived from an EMBL/GenBank/DDBJ whole genome shotgun (WGS) entry which is preliminary data.</text>
</comment>
<dbReference type="PANTHER" id="PTHR30336:SF4">
    <property type="entry name" value="ENVELOPE BIOGENESIS FACTOR ELYC"/>
    <property type="match status" value="1"/>
</dbReference>
<dbReference type="GO" id="GO:0000270">
    <property type="term" value="P:peptidoglycan metabolic process"/>
    <property type="evidence" value="ECO:0007669"/>
    <property type="project" value="TreeGrafter"/>
</dbReference>
<dbReference type="AlphaFoldDB" id="A0A3S3SC30"/>
<evidence type="ECO:0000313" key="4">
    <source>
        <dbReference type="Proteomes" id="UP000287687"/>
    </source>
</evidence>
<keyword evidence="1" id="KW-0472">Membrane</keyword>